<dbReference type="SMART" id="SM00387">
    <property type="entry name" value="HATPase_c"/>
    <property type="match status" value="1"/>
</dbReference>
<accession>A0AAJ4R671</accession>
<evidence type="ECO:0000256" key="3">
    <source>
        <dbReference type="ARBA" id="ARBA00022553"/>
    </source>
</evidence>
<dbReference type="SUPFAM" id="SSF47384">
    <property type="entry name" value="Homodimeric domain of signal transducing histidine kinase"/>
    <property type="match status" value="1"/>
</dbReference>
<dbReference type="PROSITE" id="PS50109">
    <property type="entry name" value="HIS_KIN"/>
    <property type="match status" value="1"/>
</dbReference>
<dbReference type="Gene3D" id="1.10.287.130">
    <property type="match status" value="1"/>
</dbReference>
<keyword evidence="6" id="KW-0902">Two-component regulatory system</keyword>
<evidence type="ECO:0000256" key="2">
    <source>
        <dbReference type="ARBA" id="ARBA00012438"/>
    </source>
</evidence>
<reference evidence="8 9" key="1">
    <citation type="submission" date="2018-11" db="EMBL/GenBank/DDBJ databases">
        <title>Genome sequences of Natronomonas sp. CBA1133.</title>
        <authorList>
            <person name="Roh S.W."/>
            <person name="Cha I.-T."/>
        </authorList>
    </citation>
    <scope>NUCLEOTIDE SEQUENCE [LARGE SCALE GENOMIC DNA]</scope>
    <source>
        <strain evidence="8 9">CBA1133</strain>
    </source>
</reference>
<comment type="catalytic activity">
    <reaction evidence="1">
        <text>ATP + protein L-histidine = ADP + protein N-phospho-L-histidine.</text>
        <dbReference type="EC" id="2.7.13.3"/>
    </reaction>
</comment>
<dbReference type="InterPro" id="IPR036890">
    <property type="entry name" value="HATPase_C_sf"/>
</dbReference>
<dbReference type="InterPro" id="IPR036097">
    <property type="entry name" value="HisK_dim/P_sf"/>
</dbReference>
<dbReference type="InterPro" id="IPR003594">
    <property type="entry name" value="HATPase_dom"/>
</dbReference>
<keyword evidence="9" id="KW-1185">Reference proteome</keyword>
<dbReference type="Gene3D" id="3.30.565.10">
    <property type="entry name" value="Histidine kinase-like ATPase, C-terminal domain"/>
    <property type="match status" value="1"/>
</dbReference>
<dbReference type="Pfam" id="PF00512">
    <property type="entry name" value="HisKA"/>
    <property type="match status" value="1"/>
</dbReference>
<dbReference type="Pfam" id="PF02518">
    <property type="entry name" value="HATPase_c"/>
    <property type="match status" value="1"/>
</dbReference>
<evidence type="ECO:0000256" key="5">
    <source>
        <dbReference type="ARBA" id="ARBA00022777"/>
    </source>
</evidence>
<dbReference type="EC" id="2.7.13.3" evidence="2"/>
<evidence type="ECO:0000259" key="7">
    <source>
        <dbReference type="PROSITE" id="PS50109"/>
    </source>
</evidence>
<dbReference type="CDD" id="cd00082">
    <property type="entry name" value="HisKA"/>
    <property type="match status" value="1"/>
</dbReference>
<dbReference type="Gene3D" id="3.30.450.40">
    <property type="match status" value="1"/>
</dbReference>
<evidence type="ECO:0000256" key="1">
    <source>
        <dbReference type="ARBA" id="ARBA00000085"/>
    </source>
</evidence>
<dbReference type="GO" id="GO:0000155">
    <property type="term" value="F:phosphorelay sensor kinase activity"/>
    <property type="evidence" value="ECO:0007669"/>
    <property type="project" value="InterPro"/>
</dbReference>
<dbReference type="InterPro" id="IPR004358">
    <property type="entry name" value="Sig_transdc_His_kin-like_C"/>
</dbReference>
<protein>
    <recommendedName>
        <fullName evidence="2">histidine kinase</fullName>
        <ecNumber evidence="2">2.7.13.3</ecNumber>
    </recommendedName>
</protein>
<comment type="caution">
    <text evidence="8">The sequence shown here is derived from an EMBL/GenBank/DDBJ whole genome shotgun (WGS) entry which is preliminary data.</text>
</comment>
<sequence>MLSIPLEGYGVLQVFASEPGAFVERDEDVAEMLATHVVTALERVSAEATIRRERDRLEEFASLLSHDLRNPLNVAQGRLELIQMTGEIDHVDAIDRALNRMERLIEDMLTLAREGDAVGETEPVKLRAVANQAWTNVTTKSASLEVESSVQIDADRSRLIQVFENLYRNAIEHGGDGVTVRVGSIDGGFFIEDTGPGIPEDERDDVFESGYTTNPDGTGFGLAIVKRIVEAHGWKIKVTEGTDGGARFEVSGT</sequence>
<feature type="domain" description="Histidine kinase" evidence="7">
    <location>
        <begin position="63"/>
        <end position="253"/>
    </location>
</feature>
<gene>
    <name evidence="8" type="ORF">Nmn1133_13670</name>
</gene>
<keyword evidence="4" id="KW-0808">Transferase</keyword>
<organism evidence="8 9">
    <name type="scientific">Halosegnis longus</name>
    <dbReference type="NCBI Taxonomy" id="2216012"/>
    <lineage>
        <taxon>Archaea</taxon>
        <taxon>Methanobacteriati</taxon>
        <taxon>Methanobacteriota</taxon>
        <taxon>Stenosarchaea group</taxon>
        <taxon>Halobacteria</taxon>
        <taxon>Halobacteriales</taxon>
        <taxon>Natronomonadaceae</taxon>
        <taxon>Halosegnis</taxon>
    </lineage>
</organism>
<evidence type="ECO:0000313" key="8">
    <source>
        <dbReference type="EMBL" id="RNJ22672.1"/>
    </source>
</evidence>
<dbReference type="SUPFAM" id="SSF55874">
    <property type="entry name" value="ATPase domain of HSP90 chaperone/DNA topoisomerase II/histidine kinase"/>
    <property type="match status" value="1"/>
</dbReference>
<dbReference type="InterPro" id="IPR005467">
    <property type="entry name" value="His_kinase_dom"/>
</dbReference>
<dbReference type="SMART" id="SM00388">
    <property type="entry name" value="HisKA"/>
    <property type="match status" value="1"/>
</dbReference>
<evidence type="ECO:0000256" key="6">
    <source>
        <dbReference type="ARBA" id="ARBA00023012"/>
    </source>
</evidence>
<name>A0AAJ4R671_9EURY</name>
<dbReference type="InterPro" id="IPR050736">
    <property type="entry name" value="Sensor_HK_Regulatory"/>
</dbReference>
<keyword evidence="5 8" id="KW-0418">Kinase</keyword>
<dbReference type="Proteomes" id="UP000270581">
    <property type="component" value="Unassembled WGS sequence"/>
</dbReference>
<dbReference type="InterPro" id="IPR003661">
    <property type="entry name" value="HisK_dim/P_dom"/>
</dbReference>
<dbReference type="PRINTS" id="PR00344">
    <property type="entry name" value="BCTRLSENSOR"/>
</dbReference>
<evidence type="ECO:0000256" key="4">
    <source>
        <dbReference type="ARBA" id="ARBA00022679"/>
    </source>
</evidence>
<dbReference type="PANTHER" id="PTHR43711:SF1">
    <property type="entry name" value="HISTIDINE KINASE 1"/>
    <property type="match status" value="1"/>
</dbReference>
<proteinExistence type="predicted"/>
<dbReference type="EMBL" id="RJJC01000002">
    <property type="protein sequence ID" value="RNJ22672.1"/>
    <property type="molecule type" value="Genomic_DNA"/>
</dbReference>
<evidence type="ECO:0000313" key="9">
    <source>
        <dbReference type="Proteomes" id="UP000270581"/>
    </source>
</evidence>
<keyword evidence="3" id="KW-0597">Phosphoprotein</keyword>
<dbReference type="InterPro" id="IPR029016">
    <property type="entry name" value="GAF-like_dom_sf"/>
</dbReference>
<dbReference type="SUPFAM" id="SSF55781">
    <property type="entry name" value="GAF domain-like"/>
    <property type="match status" value="1"/>
</dbReference>
<dbReference type="AlphaFoldDB" id="A0AAJ4R671"/>
<dbReference type="PANTHER" id="PTHR43711">
    <property type="entry name" value="TWO-COMPONENT HISTIDINE KINASE"/>
    <property type="match status" value="1"/>
</dbReference>